<reference evidence="4" key="1">
    <citation type="journal article" date="2019" name="Int. J. Syst. Evol. Microbiol.">
        <title>The Global Catalogue of Microorganisms (GCM) 10K type strain sequencing project: providing services to taxonomists for standard genome sequencing and annotation.</title>
        <authorList>
            <consortium name="The Broad Institute Genomics Platform"/>
            <consortium name="The Broad Institute Genome Sequencing Center for Infectious Disease"/>
            <person name="Wu L."/>
            <person name="Ma J."/>
        </authorList>
    </citation>
    <scope>NUCLEOTIDE SEQUENCE [LARGE SCALE GENOMIC DNA]</scope>
    <source>
        <strain evidence="4">JCM 17917</strain>
    </source>
</reference>
<comment type="caution">
    <text evidence="3">The sequence shown here is derived from an EMBL/GenBank/DDBJ whole genome shotgun (WGS) entry which is preliminary data.</text>
</comment>
<dbReference type="InterPro" id="IPR000917">
    <property type="entry name" value="Sulfatase_N"/>
</dbReference>
<evidence type="ECO:0000313" key="3">
    <source>
        <dbReference type="EMBL" id="GAA4303445.1"/>
    </source>
</evidence>
<proteinExistence type="inferred from homology"/>
<dbReference type="Pfam" id="PF00884">
    <property type="entry name" value="Sulfatase"/>
    <property type="match status" value="1"/>
</dbReference>
<dbReference type="RefSeq" id="WP_345164469.1">
    <property type="nucleotide sequence ID" value="NZ_BAABGX010000002.1"/>
</dbReference>
<gene>
    <name evidence="3" type="ORF">GCM10023183_16090</name>
</gene>
<accession>A0ABP8FHE4</accession>
<evidence type="ECO:0000256" key="1">
    <source>
        <dbReference type="ARBA" id="ARBA00008779"/>
    </source>
</evidence>
<dbReference type="InterPro" id="IPR017850">
    <property type="entry name" value="Alkaline_phosphatase_core_sf"/>
</dbReference>
<dbReference type="Proteomes" id="UP001501844">
    <property type="component" value="Unassembled WGS sequence"/>
</dbReference>
<evidence type="ECO:0000259" key="2">
    <source>
        <dbReference type="Pfam" id="PF00884"/>
    </source>
</evidence>
<dbReference type="PANTHER" id="PTHR42693">
    <property type="entry name" value="ARYLSULFATASE FAMILY MEMBER"/>
    <property type="match status" value="1"/>
</dbReference>
<dbReference type="EMBL" id="BAABGX010000002">
    <property type="protein sequence ID" value="GAA4303445.1"/>
    <property type="molecule type" value="Genomic_DNA"/>
</dbReference>
<organism evidence="3 4">
    <name type="scientific">Nibribacter koreensis</name>
    <dbReference type="NCBI Taxonomy" id="1084519"/>
    <lineage>
        <taxon>Bacteria</taxon>
        <taxon>Pseudomonadati</taxon>
        <taxon>Bacteroidota</taxon>
        <taxon>Cytophagia</taxon>
        <taxon>Cytophagales</taxon>
        <taxon>Hymenobacteraceae</taxon>
        <taxon>Nibribacter</taxon>
    </lineage>
</organism>
<protein>
    <recommendedName>
        <fullName evidence="2">Sulfatase N-terminal domain-containing protein</fullName>
    </recommendedName>
</protein>
<evidence type="ECO:0000313" key="4">
    <source>
        <dbReference type="Proteomes" id="UP001501844"/>
    </source>
</evidence>
<sequence length="325" mass="36593">MRILQEVWSLVVLGFLLCLMPSCQQNKALVLQTPTRQYQTQQVVLLVIDGVRFSDTWGDSSYALIPNMANQMAPQGIFHAKFYNQGKTLTNPGHVALTTGNYQNLSNNGSEIPDHPSVFHYYLQHTKAPATQAWIVASKDKLEILAKTNSQEPAAQFAPSTDCGNNGQGTGYREDAVTVRRAKEIMTRHQPKLLLINLKDPDSQAHGEQWQGYLNAIKQSDSYAYELWNWIQQDPFYKNTTTLIITNDHGRHIGNRFNEHGDLCEGCKHISLLMLGPDVKRGFIPTQARSQVDVAATIAELLNFPIPRRDGEPMLELLREPARPE</sequence>
<name>A0ABP8FHE4_9BACT</name>
<dbReference type="SUPFAM" id="SSF53649">
    <property type="entry name" value="Alkaline phosphatase-like"/>
    <property type="match status" value="1"/>
</dbReference>
<dbReference type="Gene3D" id="3.40.720.10">
    <property type="entry name" value="Alkaline Phosphatase, subunit A"/>
    <property type="match status" value="1"/>
</dbReference>
<comment type="similarity">
    <text evidence="1">Belongs to the sulfatase family.</text>
</comment>
<dbReference type="InterPro" id="IPR050738">
    <property type="entry name" value="Sulfatase"/>
</dbReference>
<dbReference type="PANTHER" id="PTHR42693:SF33">
    <property type="entry name" value="ARYLSULFATASE"/>
    <property type="match status" value="1"/>
</dbReference>
<keyword evidence="4" id="KW-1185">Reference proteome</keyword>
<feature type="domain" description="Sulfatase N-terminal" evidence="2">
    <location>
        <begin position="42"/>
        <end position="303"/>
    </location>
</feature>